<reference evidence="4 5" key="1">
    <citation type="submission" date="2019-05" db="EMBL/GenBank/DDBJ databases">
        <authorList>
            <person name="Narsing Rao M.P."/>
            <person name="Li W.J."/>
        </authorList>
    </citation>
    <scope>NUCLEOTIDE SEQUENCE [LARGE SCALE GENOMIC DNA]</scope>
    <source>
        <strain evidence="4 5">SYSU_K30003</strain>
    </source>
</reference>
<protein>
    <submittedName>
        <fullName evidence="4">Glycoside hydrolase family 95 protein</fullName>
    </submittedName>
</protein>
<dbReference type="AlphaFoldDB" id="A0A5R9G752"/>
<keyword evidence="5" id="KW-1185">Reference proteome</keyword>
<dbReference type="InterPro" id="IPR016518">
    <property type="entry name" value="Alpha-L-fucosidase"/>
</dbReference>
<name>A0A5R9G752_9BACL</name>
<sequence>MRLWYRSPAKAWTEALPIGNGRIGAMAFGGAERERIALNEDTLWSGYPKDGNNPGARDALPRVRELLRQERYEEADALCKEMMGPYTQSFLPFGDLTLRFEHGDLCREYERALDLETGVTTTVYRVGNVVYRRETFVSHPDQALVVRLEASAPGALRVHARLDSPLRHAGAADGDRYLMEGIAPEHVAPNYESVDDPIRYGDAETTKAMRFCGGLQATAEDGIARADADGIHVYGATRVTLTFCAATSFAGFDRPPGQEGVDPKRKVQADLDRVAGKPYEALRAAHVADHRALFDRVRLRIGDGASPGEELPTNERIAAFGADDPGLVELLFHYGRYLMIACSRPGTQAANLQGIWNESTRPPWSSNYTLNINAQMNYWPAETGNLADCHEPLLTFIGNLARNGADTARINYGARGWTAHHNSDIWAQSAPVGGYGDGDASWAFWPMGGVWLTQHLWEHYAFGGDEAYLRERAYPVMKEAASFCLDWLIDDGEGRLVTAPATSPEHKFRTANGVAAVSMASTMDLSLIRELFASCIEAATILGTDEPFREELAHALGRLFPLQIGRGGILQEWYKDFEDEDVHHRHVSHLVGVYPGRTLTERDAPELFAAARRSLERRGDDGTGWSLGWKVALWARFGDGDRALRLLGNLLRLVKEDEGENYHHGGVYANLFDAHPPFQIDGNFAAVAGIAEMLLQSHQCVLDLLPALPAAWSSGEVRGLRARGGCEVDLAWAEGRLTAATVRPSRSGVVAIARAAGMRLEANGTPAAAEAGPDGTLRFDAVAGTEYRLSAKA</sequence>
<evidence type="ECO:0000313" key="4">
    <source>
        <dbReference type="EMBL" id="TLS49278.1"/>
    </source>
</evidence>
<dbReference type="RefSeq" id="WP_138197255.1">
    <property type="nucleotide sequence ID" value="NZ_VCIW01000022.1"/>
</dbReference>
<evidence type="ECO:0000313" key="5">
    <source>
        <dbReference type="Proteomes" id="UP000309676"/>
    </source>
</evidence>
<dbReference type="Gene3D" id="2.70.98.50">
    <property type="entry name" value="putative glycoside hydrolase family protein from bacillus halodurans"/>
    <property type="match status" value="1"/>
</dbReference>
<proteinExistence type="predicted"/>
<feature type="domain" description="Glycosyl hydrolase family 95 catalytic" evidence="3">
    <location>
        <begin position="279"/>
        <end position="694"/>
    </location>
</feature>
<dbReference type="PIRSF" id="PIRSF007663">
    <property type="entry name" value="UCP007663"/>
    <property type="match status" value="1"/>
</dbReference>
<accession>A0A5R9G752</accession>
<evidence type="ECO:0000259" key="2">
    <source>
        <dbReference type="Pfam" id="PF21307"/>
    </source>
</evidence>
<dbReference type="EMBL" id="VCIW01000022">
    <property type="protein sequence ID" value="TLS49278.1"/>
    <property type="molecule type" value="Genomic_DNA"/>
</dbReference>
<organism evidence="4 5">
    <name type="scientific">Paenibacillus antri</name>
    <dbReference type="NCBI Taxonomy" id="2582848"/>
    <lineage>
        <taxon>Bacteria</taxon>
        <taxon>Bacillati</taxon>
        <taxon>Bacillota</taxon>
        <taxon>Bacilli</taxon>
        <taxon>Bacillales</taxon>
        <taxon>Paenibacillaceae</taxon>
        <taxon>Paenibacillus</taxon>
    </lineage>
</organism>
<dbReference type="FunFam" id="1.50.10.10:FF:000028">
    <property type="entry name" value="Alpha-L-fucosidase 2"/>
    <property type="match status" value="1"/>
</dbReference>
<dbReference type="Pfam" id="PF21307">
    <property type="entry name" value="Glyco_hydro_95_C"/>
    <property type="match status" value="1"/>
</dbReference>
<dbReference type="GO" id="GO:0004560">
    <property type="term" value="F:alpha-L-fucosidase activity"/>
    <property type="evidence" value="ECO:0007669"/>
    <property type="project" value="InterPro"/>
</dbReference>
<dbReference type="Pfam" id="PF14498">
    <property type="entry name" value="Glyco_hyd_65N_2"/>
    <property type="match status" value="1"/>
</dbReference>
<feature type="domain" description="Glycosyl hydrolase family 95 N-terminal" evidence="1">
    <location>
        <begin position="3"/>
        <end position="250"/>
    </location>
</feature>
<dbReference type="InterPro" id="IPR027414">
    <property type="entry name" value="GH95_N_dom"/>
</dbReference>
<dbReference type="PANTHER" id="PTHR31084:SF0">
    <property type="entry name" value="ALPHA-L-FUCOSIDASE 2"/>
    <property type="match status" value="1"/>
</dbReference>
<feature type="domain" description="Alpha fucosidase A-like C-terminal" evidence="2">
    <location>
        <begin position="696"/>
        <end position="789"/>
    </location>
</feature>
<evidence type="ECO:0000259" key="1">
    <source>
        <dbReference type="Pfam" id="PF14498"/>
    </source>
</evidence>
<comment type="caution">
    <text evidence="4">The sequence shown here is derived from an EMBL/GenBank/DDBJ whole genome shotgun (WGS) entry which is preliminary data.</text>
</comment>
<dbReference type="Gene3D" id="2.60.40.1180">
    <property type="entry name" value="Golgi alpha-mannosidase II"/>
    <property type="match status" value="1"/>
</dbReference>
<gene>
    <name evidence="4" type="ORF">FE782_25825</name>
</gene>
<dbReference type="InterPro" id="IPR008928">
    <property type="entry name" value="6-hairpin_glycosidase_sf"/>
</dbReference>
<dbReference type="SUPFAM" id="SSF48208">
    <property type="entry name" value="Six-hairpin glycosidases"/>
    <property type="match status" value="1"/>
</dbReference>
<dbReference type="InterPro" id="IPR012341">
    <property type="entry name" value="6hp_glycosidase-like_sf"/>
</dbReference>
<dbReference type="InterPro" id="IPR013780">
    <property type="entry name" value="Glyco_hydro_b"/>
</dbReference>
<dbReference type="Pfam" id="PF22124">
    <property type="entry name" value="Glyco_hydro_95_cat"/>
    <property type="match status" value="1"/>
</dbReference>
<evidence type="ECO:0000259" key="3">
    <source>
        <dbReference type="Pfam" id="PF22124"/>
    </source>
</evidence>
<dbReference type="OrthoDB" id="9802600at2"/>
<dbReference type="InterPro" id="IPR049053">
    <property type="entry name" value="AFCA-like_C"/>
</dbReference>
<dbReference type="Proteomes" id="UP000309676">
    <property type="component" value="Unassembled WGS sequence"/>
</dbReference>
<dbReference type="GO" id="GO:0005975">
    <property type="term" value="P:carbohydrate metabolic process"/>
    <property type="evidence" value="ECO:0007669"/>
    <property type="project" value="InterPro"/>
</dbReference>
<dbReference type="PANTHER" id="PTHR31084">
    <property type="entry name" value="ALPHA-L-FUCOSIDASE 2"/>
    <property type="match status" value="1"/>
</dbReference>
<dbReference type="InterPro" id="IPR054363">
    <property type="entry name" value="GH95_cat"/>
</dbReference>
<keyword evidence="4" id="KW-0378">Hydrolase</keyword>
<dbReference type="Gene3D" id="1.50.10.10">
    <property type="match status" value="1"/>
</dbReference>